<dbReference type="EMBL" id="DRSK01000178">
    <property type="protein sequence ID" value="HHE07870.1"/>
    <property type="molecule type" value="Genomic_DNA"/>
</dbReference>
<keyword evidence="5" id="KW-0282">Flagellum</keyword>
<dbReference type="GO" id="GO:0005198">
    <property type="term" value="F:structural molecule activity"/>
    <property type="evidence" value="ECO:0007669"/>
    <property type="project" value="InterPro"/>
</dbReference>
<dbReference type="InterPro" id="IPR046358">
    <property type="entry name" value="Flagellin_C"/>
</dbReference>
<accession>A0A7C5DC75</accession>
<comment type="subcellular location">
    <subcellularLocation>
        <location evidence="1">Bacterial flagellum</location>
    </subcellularLocation>
</comment>
<protein>
    <submittedName>
        <fullName evidence="5">Flagellin</fullName>
    </submittedName>
</protein>
<comment type="caution">
    <text evidence="5">The sequence shown here is derived from an EMBL/GenBank/DDBJ whole genome shotgun (WGS) entry which is preliminary data.</text>
</comment>
<reference evidence="5" key="1">
    <citation type="journal article" date="2020" name="mSystems">
        <title>Genome- and Community-Level Interaction Insights into Carbon Utilization and Element Cycling Functions of Hydrothermarchaeota in Hydrothermal Sediment.</title>
        <authorList>
            <person name="Zhou Z."/>
            <person name="Liu Y."/>
            <person name="Xu W."/>
            <person name="Pan J."/>
            <person name="Luo Z.H."/>
            <person name="Li M."/>
        </authorList>
    </citation>
    <scope>NUCLEOTIDE SEQUENCE [LARGE SCALE GENOMIC DNA]</scope>
    <source>
        <strain evidence="5">HyVt-628</strain>
    </source>
</reference>
<dbReference type="GO" id="GO:0009288">
    <property type="term" value="C:bacterial-type flagellum"/>
    <property type="evidence" value="ECO:0007669"/>
    <property type="project" value="UniProtKB-SubCell"/>
</dbReference>
<keyword evidence="5" id="KW-0969">Cilium</keyword>
<organism evidence="5">
    <name type="scientific">Chlorobaculum parvum</name>
    <dbReference type="NCBI Taxonomy" id="274539"/>
    <lineage>
        <taxon>Bacteria</taxon>
        <taxon>Pseudomonadati</taxon>
        <taxon>Chlorobiota</taxon>
        <taxon>Chlorobiia</taxon>
        <taxon>Chlorobiales</taxon>
        <taxon>Chlorobiaceae</taxon>
        <taxon>Chlorobaculum</taxon>
    </lineage>
</organism>
<feature type="non-terminal residue" evidence="5">
    <location>
        <position position="1"/>
    </location>
</feature>
<evidence type="ECO:0000256" key="1">
    <source>
        <dbReference type="ARBA" id="ARBA00004365"/>
    </source>
</evidence>
<dbReference type="Pfam" id="PF00700">
    <property type="entry name" value="Flagellin_C"/>
    <property type="match status" value="1"/>
</dbReference>
<dbReference type="PANTHER" id="PTHR42792:SF2">
    <property type="entry name" value="FLAGELLIN"/>
    <property type="match status" value="1"/>
</dbReference>
<proteinExistence type="inferred from homology"/>
<dbReference type="InterPro" id="IPR001492">
    <property type="entry name" value="Flagellin"/>
</dbReference>
<feature type="domain" description="Flagellin C-terminal" evidence="4">
    <location>
        <begin position="188"/>
        <end position="272"/>
    </location>
</feature>
<dbReference type="PANTHER" id="PTHR42792">
    <property type="entry name" value="FLAGELLIN"/>
    <property type="match status" value="1"/>
</dbReference>
<gene>
    <name evidence="5" type="ORF">ENL01_03065</name>
</gene>
<dbReference type="AlphaFoldDB" id="A0A7C5DC75"/>
<evidence type="ECO:0000313" key="5">
    <source>
        <dbReference type="EMBL" id="HHE07870.1"/>
    </source>
</evidence>
<name>A0A7C5DC75_9CHLB</name>
<evidence type="ECO:0000259" key="4">
    <source>
        <dbReference type="Pfam" id="PF00700"/>
    </source>
</evidence>
<dbReference type="Proteomes" id="UP000886059">
    <property type="component" value="Unassembled WGS sequence"/>
</dbReference>
<dbReference type="Gene3D" id="1.20.1330.10">
    <property type="entry name" value="f41 fragment of flagellin, N-terminal domain"/>
    <property type="match status" value="1"/>
</dbReference>
<evidence type="ECO:0000256" key="2">
    <source>
        <dbReference type="ARBA" id="ARBA00005709"/>
    </source>
</evidence>
<dbReference type="SUPFAM" id="SSF64518">
    <property type="entry name" value="Phase 1 flagellin"/>
    <property type="match status" value="1"/>
</dbReference>
<comment type="similarity">
    <text evidence="2">Belongs to the bacterial flagellin family.</text>
</comment>
<sequence>GVSATAKNGSTADVELGVLTVAAGDTLKLNFYAGKDSATAVASLSLGNAAATDQTYTLDDVVSMINTDASANGSSLNAKAEYGKLVISTDGETIGVEANLAGGGTTSLDMNKLLQGATGTVAAATADQSAMKVGDLNIVGSDAYQSDFTGLTSATTGLGLASGTIDATNYNLNAIDVTTNAGAELALSVINVAIKTVDSQRADLGSKQIEFQALIDNNDFSATQTREAESRIRNVDFAKEMSQFTLKQTQMQAGMAMLSQANQIPSMVLQLLR</sequence>
<keyword evidence="5" id="KW-0966">Cell projection</keyword>
<evidence type="ECO:0000256" key="3">
    <source>
        <dbReference type="ARBA" id="ARBA00023143"/>
    </source>
</evidence>
<keyword evidence="3" id="KW-0975">Bacterial flagellum</keyword>